<dbReference type="AlphaFoldDB" id="A0AAW9A4A6"/>
<reference evidence="1 2" key="1">
    <citation type="submission" date="2023-06" db="EMBL/GenBank/DDBJ databases">
        <title>Sporosarcina sp. nov., isolated from Korean traditional fermented seafood 'Jeotgal'.</title>
        <authorList>
            <person name="Yang A.I."/>
            <person name="Shin N.-R."/>
        </authorList>
    </citation>
    <scope>NUCLEOTIDE SEQUENCE [LARGE SCALE GENOMIC DNA]</scope>
    <source>
        <strain evidence="1 2">KCTC43456</strain>
    </source>
</reference>
<accession>A0AAW9A4A6</accession>
<sequence>MGLIDKQILSVMIFIKRTEMVEKAKNRGLTHPEVVACSQELDILLNRYQKIA</sequence>
<proteinExistence type="predicted"/>
<dbReference type="Pfam" id="PF09388">
    <property type="entry name" value="SpoOE-like"/>
    <property type="match status" value="1"/>
</dbReference>
<dbReference type="Proteomes" id="UP001271648">
    <property type="component" value="Unassembled WGS sequence"/>
</dbReference>
<keyword evidence="2" id="KW-1185">Reference proteome</keyword>
<evidence type="ECO:0000313" key="1">
    <source>
        <dbReference type="EMBL" id="MDW0115627.1"/>
    </source>
</evidence>
<dbReference type="InterPro" id="IPR018540">
    <property type="entry name" value="Spo0E-like"/>
</dbReference>
<name>A0AAW9A4A6_9BACL</name>
<dbReference type="InterPro" id="IPR053028">
    <property type="entry name" value="Spo0E-like_phosphatase"/>
</dbReference>
<dbReference type="EMBL" id="JAUBDJ010000001">
    <property type="protein sequence ID" value="MDW0115627.1"/>
    <property type="molecule type" value="Genomic_DNA"/>
</dbReference>
<dbReference type="GO" id="GO:0046983">
    <property type="term" value="F:protein dimerization activity"/>
    <property type="evidence" value="ECO:0007669"/>
    <property type="project" value="InterPro"/>
</dbReference>
<dbReference type="GO" id="GO:0043937">
    <property type="term" value="P:regulation of sporulation"/>
    <property type="evidence" value="ECO:0007669"/>
    <property type="project" value="InterPro"/>
</dbReference>
<dbReference type="RefSeq" id="WP_283731790.1">
    <property type="nucleotide sequence ID" value="NZ_CP125968.1"/>
</dbReference>
<dbReference type="InterPro" id="IPR037208">
    <property type="entry name" value="Spo0E-like_sf"/>
</dbReference>
<dbReference type="PANTHER" id="PTHR41263">
    <property type="entry name" value="ASPARTYL-PHOSPHATE PHOSPHATASE YISI"/>
    <property type="match status" value="1"/>
</dbReference>
<organism evidence="1 2">
    <name type="scientific">Sporosarcina thermotolerans</name>
    <dbReference type="NCBI Taxonomy" id="633404"/>
    <lineage>
        <taxon>Bacteria</taxon>
        <taxon>Bacillati</taxon>
        <taxon>Bacillota</taxon>
        <taxon>Bacilli</taxon>
        <taxon>Bacillales</taxon>
        <taxon>Caryophanaceae</taxon>
        <taxon>Sporosarcina</taxon>
    </lineage>
</organism>
<dbReference type="PANTHER" id="PTHR41263:SF1">
    <property type="entry name" value="ASPARTYL-PHOSPHATE PHOSPHATASE YISI"/>
    <property type="match status" value="1"/>
</dbReference>
<evidence type="ECO:0000313" key="2">
    <source>
        <dbReference type="Proteomes" id="UP001271648"/>
    </source>
</evidence>
<dbReference type="SUPFAM" id="SSF140500">
    <property type="entry name" value="BAS1536-like"/>
    <property type="match status" value="1"/>
</dbReference>
<dbReference type="Gene3D" id="4.10.280.10">
    <property type="entry name" value="Helix-loop-helix DNA-binding domain"/>
    <property type="match status" value="1"/>
</dbReference>
<gene>
    <name evidence="1" type="ORF">QTL97_01580</name>
</gene>
<dbReference type="InterPro" id="IPR036638">
    <property type="entry name" value="HLH_DNA-bd_sf"/>
</dbReference>
<protein>
    <submittedName>
        <fullName evidence="1">Aspartyl-phosphate phosphatase Spo0E family protein</fullName>
    </submittedName>
</protein>
<comment type="caution">
    <text evidence="1">The sequence shown here is derived from an EMBL/GenBank/DDBJ whole genome shotgun (WGS) entry which is preliminary data.</text>
</comment>